<dbReference type="SUPFAM" id="SSF69500">
    <property type="entry name" value="DTD-like"/>
    <property type="match status" value="2"/>
</dbReference>
<dbReference type="AlphaFoldDB" id="A0A2U9CM95"/>
<dbReference type="PANTHER" id="PTHR10472:SF1">
    <property type="entry name" value="D-AMINOACYL-TRNA DEACYLASE 2"/>
    <property type="match status" value="1"/>
</dbReference>
<organism evidence="8 9">
    <name type="scientific">Scophthalmus maximus</name>
    <name type="common">Turbot</name>
    <name type="synonym">Psetta maxima</name>
    <dbReference type="NCBI Taxonomy" id="52904"/>
    <lineage>
        <taxon>Eukaryota</taxon>
        <taxon>Metazoa</taxon>
        <taxon>Chordata</taxon>
        <taxon>Craniata</taxon>
        <taxon>Vertebrata</taxon>
        <taxon>Euteleostomi</taxon>
        <taxon>Actinopterygii</taxon>
        <taxon>Neopterygii</taxon>
        <taxon>Teleostei</taxon>
        <taxon>Neoteleostei</taxon>
        <taxon>Acanthomorphata</taxon>
        <taxon>Carangaria</taxon>
        <taxon>Pleuronectiformes</taxon>
        <taxon>Pleuronectoidei</taxon>
        <taxon>Scophthalmidae</taxon>
        <taxon>Scophthalmus</taxon>
    </lineage>
</organism>
<keyword evidence="5" id="KW-0378">Hydrolase</keyword>
<evidence type="ECO:0000313" key="8">
    <source>
        <dbReference type="EMBL" id="AWP15892.1"/>
    </source>
</evidence>
<evidence type="ECO:0000256" key="5">
    <source>
        <dbReference type="ARBA" id="ARBA00022801"/>
    </source>
</evidence>
<dbReference type="Pfam" id="PF02580">
    <property type="entry name" value="Tyr_Deacylase"/>
    <property type="match status" value="2"/>
</dbReference>
<evidence type="ECO:0000256" key="6">
    <source>
        <dbReference type="ARBA" id="ARBA00047676"/>
    </source>
</evidence>
<evidence type="ECO:0000256" key="4">
    <source>
        <dbReference type="ARBA" id="ARBA00022490"/>
    </source>
</evidence>
<dbReference type="InterPro" id="IPR023509">
    <property type="entry name" value="DTD-like_sf"/>
</dbReference>
<evidence type="ECO:0000256" key="7">
    <source>
        <dbReference type="ARBA" id="ARBA00048018"/>
    </source>
</evidence>
<evidence type="ECO:0000256" key="2">
    <source>
        <dbReference type="ARBA" id="ARBA00011738"/>
    </source>
</evidence>
<reference evidence="8 9" key="1">
    <citation type="submission" date="2017-12" db="EMBL/GenBank/DDBJ databases">
        <title>Integrating genomic resources of turbot (Scophthalmus maximus) in depth evaluation of genetic and physical mapping variation across individuals.</title>
        <authorList>
            <person name="Martinez P."/>
        </authorList>
    </citation>
    <scope>NUCLEOTIDE SEQUENCE [LARGE SCALE GENOMIC DNA]</scope>
</reference>
<keyword evidence="4" id="KW-0963">Cytoplasm</keyword>
<dbReference type="InterPro" id="IPR003732">
    <property type="entry name" value="Daa-tRNA_deacyls_DTD"/>
</dbReference>
<keyword evidence="9" id="KW-1185">Reference proteome</keyword>
<proteinExistence type="predicted"/>
<accession>A0A2U9CM95</accession>
<dbReference type="GO" id="GO:0051500">
    <property type="term" value="F:D-tyrosyl-tRNA(Tyr) deacylase activity"/>
    <property type="evidence" value="ECO:0007669"/>
    <property type="project" value="TreeGrafter"/>
</dbReference>
<protein>
    <recommendedName>
        <fullName evidence="3">D-aminoacyl-tRNA deacylase</fullName>
        <ecNumber evidence="3">3.1.1.96</ecNumber>
    </recommendedName>
</protein>
<dbReference type="EC" id="3.1.1.96" evidence="3"/>
<comment type="catalytic activity">
    <reaction evidence="7">
        <text>a D-aminoacyl-tRNA + H2O = a tRNA + a D-alpha-amino acid + H(+)</text>
        <dbReference type="Rhea" id="RHEA:13953"/>
        <dbReference type="Rhea" id="RHEA-COMP:10123"/>
        <dbReference type="Rhea" id="RHEA-COMP:10124"/>
        <dbReference type="ChEBI" id="CHEBI:15377"/>
        <dbReference type="ChEBI" id="CHEBI:15378"/>
        <dbReference type="ChEBI" id="CHEBI:59871"/>
        <dbReference type="ChEBI" id="CHEBI:78442"/>
        <dbReference type="ChEBI" id="CHEBI:79333"/>
        <dbReference type="EC" id="3.1.1.96"/>
    </reaction>
</comment>
<gene>
    <name evidence="8" type="ORF">SMAX5B_016095</name>
</gene>
<dbReference type="Proteomes" id="UP000246464">
    <property type="component" value="Chromosome 17"/>
</dbReference>
<evidence type="ECO:0000256" key="1">
    <source>
        <dbReference type="ARBA" id="ARBA00004496"/>
    </source>
</evidence>
<dbReference type="GO" id="GO:0005737">
    <property type="term" value="C:cytoplasm"/>
    <property type="evidence" value="ECO:0007669"/>
    <property type="project" value="UniProtKB-SubCell"/>
</dbReference>
<dbReference type="Gene3D" id="3.50.80.10">
    <property type="entry name" value="D-tyrosyl-tRNA(Tyr) deacylase"/>
    <property type="match status" value="2"/>
</dbReference>
<evidence type="ECO:0000256" key="3">
    <source>
        <dbReference type="ARBA" id="ARBA00013056"/>
    </source>
</evidence>
<name>A0A2U9CM95_SCOMX</name>
<comment type="subcellular location">
    <subcellularLocation>
        <location evidence="1">Cytoplasm</location>
    </subcellularLocation>
</comment>
<dbReference type="EMBL" id="CP026259">
    <property type="protein sequence ID" value="AWP15892.1"/>
    <property type="molecule type" value="Genomic_DNA"/>
</dbReference>
<comment type="catalytic activity">
    <reaction evidence="6">
        <text>glycyl-tRNA(Ala) + H2O = tRNA(Ala) + glycine + H(+)</text>
        <dbReference type="Rhea" id="RHEA:53744"/>
        <dbReference type="Rhea" id="RHEA-COMP:9657"/>
        <dbReference type="Rhea" id="RHEA-COMP:13640"/>
        <dbReference type="ChEBI" id="CHEBI:15377"/>
        <dbReference type="ChEBI" id="CHEBI:15378"/>
        <dbReference type="ChEBI" id="CHEBI:57305"/>
        <dbReference type="ChEBI" id="CHEBI:78442"/>
        <dbReference type="ChEBI" id="CHEBI:78522"/>
        <dbReference type="EC" id="3.1.1.96"/>
    </reaction>
</comment>
<comment type="subunit">
    <text evidence="2">Homodimer.</text>
</comment>
<dbReference type="STRING" id="52904.ENSSMAP00000001358"/>
<dbReference type="PANTHER" id="PTHR10472">
    <property type="entry name" value="D-TYROSYL-TRNA TYR DEACYLASE"/>
    <property type="match status" value="1"/>
</dbReference>
<evidence type="ECO:0000313" key="9">
    <source>
        <dbReference type="Proteomes" id="UP000246464"/>
    </source>
</evidence>
<sequence length="322" mass="35036">MAERSSGAGAARAVLQRCVRATLQVRPAEHQAPAQFVQIDRGMVIYVCFFKGATDDILPKMVSTLLNLRLCESDSGKMVSVLELPGSLLVVPQATLGGKAKGRAMQYHNNIGKEDGLRLYSAFVSLCEKELTAATAAAGNVAEVTVKHGTPSSVVRGHRTVKARTVVQQCRQAKVRIRTSLDGAEAQWVEIQEGVVDYVCFYRGATEGITRKMADRLMTTKLFRKDTRECVSVLDLPGSVLLVPRDSLLGEPGPERKVQYRGRCQPELGALLFSSLASPCRELMLGSASCTDGGMKVEQGVYGQRQEMVLSSVELLTLLLEF</sequence>